<dbReference type="EMBL" id="HBUF01256370">
    <property type="protein sequence ID" value="CAG6681649.1"/>
    <property type="molecule type" value="Transcribed_RNA"/>
</dbReference>
<dbReference type="AlphaFoldDB" id="A0A8D8UTY4"/>
<dbReference type="EMBL" id="HBUF01078200">
    <property type="protein sequence ID" value="CAG6631925.1"/>
    <property type="molecule type" value="Transcribed_RNA"/>
</dbReference>
<evidence type="ECO:0000259" key="2">
    <source>
        <dbReference type="PROSITE" id="PS51857"/>
    </source>
</evidence>
<feature type="compositionally biased region" description="Basic and acidic residues" evidence="1">
    <location>
        <begin position="151"/>
        <end position="183"/>
    </location>
</feature>
<evidence type="ECO:0000313" key="3">
    <source>
        <dbReference type="EMBL" id="CAG6713256.1"/>
    </source>
</evidence>
<dbReference type="PROSITE" id="PS51857">
    <property type="entry name" value="CSD_2"/>
    <property type="match status" value="1"/>
</dbReference>
<dbReference type="InterPro" id="IPR012340">
    <property type="entry name" value="NA-bd_OB-fold"/>
</dbReference>
<dbReference type="CDD" id="cd04458">
    <property type="entry name" value="CSP_CDS"/>
    <property type="match status" value="1"/>
</dbReference>
<dbReference type="EMBL" id="HBUF01594204">
    <property type="protein sequence ID" value="CAG6774261.1"/>
    <property type="molecule type" value="Transcribed_RNA"/>
</dbReference>
<dbReference type="PANTHER" id="PTHR11544">
    <property type="entry name" value="COLD SHOCK DOMAIN CONTAINING PROTEINS"/>
    <property type="match status" value="1"/>
</dbReference>
<dbReference type="EMBL" id="HBUF01078199">
    <property type="protein sequence ID" value="CAG6631924.1"/>
    <property type="molecule type" value="Transcribed_RNA"/>
</dbReference>
<name>A0A8D8UTY4_9HEMI</name>
<organism evidence="3">
    <name type="scientific">Cacopsylla melanoneura</name>
    <dbReference type="NCBI Taxonomy" id="428564"/>
    <lineage>
        <taxon>Eukaryota</taxon>
        <taxon>Metazoa</taxon>
        <taxon>Ecdysozoa</taxon>
        <taxon>Arthropoda</taxon>
        <taxon>Hexapoda</taxon>
        <taxon>Insecta</taxon>
        <taxon>Pterygota</taxon>
        <taxon>Neoptera</taxon>
        <taxon>Paraneoptera</taxon>
        <taxon>Hemiptera</taxon>
        <taxon>Sternorrhyncha</taxon>
        <taxon>Psylloidea</taxon>
        <taxon>Psyllidae</taxon>
        <taxon>Psyllinae</taxon>
        <taxon>Cacopsylla</taxon>
    </lineage>
</organism>
<dbReference type="InterPro" id="IPR050181">
    <property type="entry name" value="Cold_shock_domain"/>
</dbReference>
<accession>A0A8D8UTY4</accession>
<proteinExistence type="predicted"/>
<dbReference type="Gene3D" id="2.40.50.140">
    <property type="entry name" value="Nucleic acid-binding proteins"/>
    <property type="match status" value="1"/>
</dbReference>
<dbReference type="EMBL" id="HBUF01256369">
    <property type="protein sequence ID" value="CAG6681648.1"/>
    <property type="molecule type" value="Transcribed_RNA"/>
</dbReference>
<feature type="domain" description="CSD" evidence="2">
    <location>
        <begin position="28"/>
        <end position="97"/>
    </location>
</feature>
<feature type="compositionally biased region" description="Basic and acidic residues" evidence="1">
    <location>
        <begin position="11"/>
        <end position="20"/>
    </location>
</feature>
<dbReference type="InterPro" id="IPR019844">
    <property type="entry name" value="CSD_CS"/>
</dbReference>
<feature type="region of interest" description="Disordered" evidence="1">
    <location>
        <begin position="107"/>
        <end position="183"/>
    </location>
</feature>
<dbReference type="EMBL" id="HBUF01078198">
    <property type="protein sequence ID" value="CAG6631923.1"/>
    <property type="molecule type" value="Transcribed_RNA"/>
</dbReference>
<reference evidence="3" key="1">
    <citation type="submission" date="2021-05" db="EMBL/GenBank/DDBJ databases">
        <authorList>
            <person name="Alioto T."/>
            <person name="Alioto T."/>
            <person name="Gomez Garrido J."/>
        </authorList>
    </citation>
    <scope>NUCLEOTIDE SEQUENCE</scope>
</reference>
<dbReference type="InterPro" id="IPR002059">
    <property type="entry name" value="CSP_DNA-bd"/>
</dbReference>
<feature type="compositionally biased region" description="Basic residues" evidence="1">
    <location>
        <begin position="113"/>
        <end position="140"/>
    </location>
</feature>
<dbReference type="EMBL" id="HBUF01594205">
    <property type="protein sequence ID" value="CAG6774262.1"/>
    <property type="molecule type" value="Transcribed_RNA"/>
</dbReference>
<dbReference type="PRINTS" id="PR00050">
    <property type="entry name" value="COLDSHOCK"/>
</dbReference>
<dbReference type="GO" id="GO:0003676">
    <property type="term" value="F:nucleic acid binding"/>
    <property type="evidence" value="ECO:0007669"/>
    <property type="project" value="InterPro"/>
</dbReference>
<sequence>MADTDNTAAPIKEETQDPKPEPVVLATKVCGVVKWFSVKSGYGFINTPSSNEDVFVHSKRIKYNNPRKLYKTLAEGETVEFDIMQGEKGHEAINVTGPDGRYVQGSQFAANKPKYHERRAKAAANKKRKRKNKRNKRRGKKSEDSSTENSNTDKEQIKKEEEENESKSKETESKDNSESKDKS</sequence>
<evidence type="ECO:0000256" key="1">
    <source>
        <dbReference type="SAM" id="MobiDB-lite"/>
    </source>
</evidence>
<dbReference type="EMBL" id="HBUF01078202">
    <property type="protein sequence ID" value="CAG6631927.1"/>
    <property type="molecule type" value="Transcribed_RNA"/>
</dbReference>
<dbReference type="PROSITE" id="PS00352">
    <property type="entry name" value="CSD_1"/>
    <property type="match status" value="1"/>
</dbReference>
<dbReference type="InterPro" id="IPR011129">
    <property type="entry name" value="CSD"/>
</dbReference>
<dbReference type="SUPFAM" id="SSF50249">
    <property type="entry name" value="Nucleic acid-binding proteins"/>
    <property type="match status" value="1"/>
</dbReference>
<dbReference type="EMBL" id="HBUF01256371">
    <property type="protein sequence ID" value="CAG6681650.1"/>
    <property type="molecule type" value="Transcribed_RNA"/>
</dbReference>
<dbReference type="EMBL" id="HBUF01350413">
    <property type="protein sequence ID" value="CAG6713255.1"/>
    <property type="molecule type" value="Transcribed_RNA"/>
</dbReference>
<protein>
    <submittedName>
        <fullName evidence="3">Nuclease-sensitive element-binding protein 1</fullName>
    </submittedName>
</protein>
<dbReference type="EMBL" id="HBUF01350414">
    <property type="protein sequence ID" value="CAG6713256.1"/>
    <property type="molecule type" value="Transcribed_RNA"/>
</dbReference>
<feature type="region of interest" description="Disordered" evidence="1">
    <location>
        <begin position="1"/>
        <end position="20"/>
    </location>
</feature>
<dbReference type="EMBL" id="HBUF01594203">
    <property type="protein sequence ID" value="CAG6774260.1"/>
    <property type="molecule type" value="Transcribed_RNA"/>
</dbReference>
<dbReference type="EMBL" id="HBUF01078201">
    <property type="protein sequence ID" value="CAG6631926.1"/>
    <property type="molecule type" value="Transcribed_RNA"/>
</dbReference>
<dbReference type="Pfam" id="PF00313">
    <property type="entry name" value="CSD"/>
    <property type="match status" value="1"/>
</dbReference>
<dbReference type="SMART" id="SM00357">
    <property type="entry name" value="CSP"/>
    <property type="match status" value="1"/>
</dbReference>